<organism evidence="2 3">
    <name type="scientific">Thalassiosira oceanica</name>
    <name type="common">Marine diatom</name>
    <dbReference type="NCBI Taxonomy" id="159749"/>
    <lineage>
        <taxon>Eukaryota</taxon>
        <taxon>Sar</taxon>
        <taxon>Stramenopiles</taxon>
        <taxon>Ochrophyta</taxon>
        <taxon>Bacillariophyta</taxon>
        <taxon>Coscinodiscophyceae</taxon>
        <taxon>Thalassiosirophycidae</taxon>
        <taxon>Thalassiosirales</taxon>
        <taxon>Thalassiosiraceae</taxon>
        <taxon>Thalassiosira</taxon>
    </lineage>
</organism>
<feature type="compositionally biased region" description="Polar residues" evidence="1">
    <location>
        <begin position="1"/>
        <end position="17"/>
    </location>
</feature>
<dbReference type="AlphaFoldDB" id="K0RAW7"/>
<evidence type="ECO:0000256" key="1">
    <source>
        <dbReference type="SAM" id="MobiDB-lite"/>
    </source>
</evidence>
<evidence type="ECO:0000313" key="2">
    <source>
        <dbReference type="EMBL" id="EJK50365.1"/>
    </source>
</evidence>
<proteinExistence type="predicted"/>
<feature type="region of interest" description="Disordered" evidence="1">
    <location>
        <begin position="313"/>
        <end position="333"/>
    </location>
</feature>
<dbReference type="Proteomes" id="UP000266841">
    <property type="component" value="Unassembled WGS sequence"/>
</dbReference>
<feature type="region of interest" description="Disordered" evidence="1">
    <location>
        <begin position="1"/>
        <end position="48"/>
    </location>
</feature>
<gene>
    <name evidence="2" type="ORF">THAOC_30676</name>
</gene>
<feature type="compositionally biased region" description="Polar residues" evidence="1">
    <location>
        <begin position="25"/>
        <end position="41"/>
    </location>
</feature>
<dbReference type="EMBL" id="AGNL01043904">
    <property type="protein sequence ID" value="EJK50365.1"/>
    <property type="molecule type" value="Genomic_DNA"/>
</dbReference>
<name>K0RAW7_THAOC</name>
<feature type="region of interest" description="Disordered" evidence="1">
    <location>
        <begin position="169"/>
        <end position="188"/>
    </location>
</feature>
<feature type="region of interest" description="Disordered" evidence="1">
    <location>
        <begin position="234"/>
        <end position="253"/>
    </location>
</feature>
<sequence>MHHSQQTSATYARSSAGPQFHYLDTPQTQPSSAHLQRQQASKGRLKPGARQTVWPHLLAPVDLVAMGPLLAYTLAPMHLSSAFSIPRDGHTGKTTWEPMSTSTSTATPCFRAEISGGLTEPPRTPYDELFSCIDDCRHRLLIDGWLFEVGGGHGPPQWTRRRVEGTRPSRIDPVVAPNTARGSEKDNMDGGWANVNSCRRAGDVRTCELCEREYLRVAATTHFGFLGVTSRARSSAGSRHAPLPSLASQRNGQREMRIRSISLFRGRPSQQPMEVIQPPLFGPAVETRWAGLGAAPDERTKDSRNAIARAQRQLHGMSHPEAPPCSTHPADGERGNYIVHVQTLTPGGDQL</sequence>
<comment type="caution">
    <text evidence="2">The sequence shown here is derived from an EMBL/GenBank/DDBJ whole genome shotgun (WGS) entry which is preliminary data.</text>
</comment>
<accession>K0RAW7</accession>
<protein>
    <submittedName>
        <fullName evidence="2">Uncharacterized protein</fullName>
    </submittedName>
</protein>
<reference evidence="2 3" key="1">
    <citation type="journal article" date="2012" name="Genome Biol.">
        <title>Genome and low-iron response of an oceanic diatom adapted to chronic iron limitation.</title>
        <authorList>
            <person name="Lommer M."/>
            <person name="Specht M."/>
            <person name="Roy A.S."/>
            <person name="Kraemer L."/>
            <person name="Andreson R."/>
            <person name="Gutowska M.A."/>
            <person name="Wolf J."/>
            <person name="Bergner S.V."/>
            <person name="Schilhabel M.B."/>
            <person name="Klostermeier U.C."/>
            <person name="Beiko R.G."/>
            <person name="Rosenstiel P."/>
            <person name="Hippler M."/>
            <person name="Laroche J."/>
        </authorList>
    </citation>
    <scope>NUCLEOTIDE SEQUENCE [LARGE SCALE GENOMIC DNA]</scope>
    <source>
        <strain evidence="2 3">CCMP1005</strain>
    </source>
</reference>
<keyword evidence="3" id="KW-1185">Reference proteome</keyword>
<evidence type="ECO:0000313" key="3">
    <source>
        <dbReference type="Proteomes" id="UP000266841"/>
    </source>
</evidence>